<comment type="catalytic activity">
    <reaction evidence="8">
        <text>L-seryl-[protein] + ATP = 3-O-(5'-adenylyl)-L-seryl-[protein] + diphosphate</text>
        <dbReference type="Rhea" id="RHEA:58120"/>
        <dbReference type="Rhea" id="RHEA-COMP:9863"/>
        <dbReference type="Rhea" id="RHEA-COMP:15073"/>
        <dbReference type="ChEBI" id="CHEBI:29999"/>
        <dbReference type="ChEBI" id="CHEBI:30616"/>
        <dbReference type="ChEBI" id="CHEBI:33019"/>
        <dbReference type="ChEBI" id="CHEBI:142516"/>
        <dbReference type="EC" id="2.7.7.108"/>
    </reaction>
</comment>
<dbReference type="GO" id="GO:0000287">
    <property type="term" value="F:magnesium ion binding"/>
    <property type="evidence" value="ECO:0007669"/>
    <property type="project" value="UniProtKB-UniRule"/>
</dbReference>
<dbReference type="GO" id="GO:0030145">
    <property type="term" value="F:manganese ion binding"/>
    <property type="evidence" value="ECO:0007669"/>
    <property type="project" value="UniProtKB-UniRule"/>
</dbReference>
<keyword evidence="5 8" id="KW-0547">Nucleotide-binding</keyword>
<evidence type="ECO:0000256" key="6">
    <source>
        <dbReference type="ARBA" id="ARBA00022840"/>
    </source>
</evidence>
<comment type="cofactor">
    <cofactor evidence="8">
        <name>Mg(2+)</name>
        <dbReference type="ChEBI" id="CHEBI:18420"/>
    </cofactor>
    <cofactor evidence="8">
        <name>Mn(2+)</name>
        <dbReference type="ChEBI" id="CHEBI:29035"/>
    </cofactor>
</comment>
<dbReference type="GO" id="GO:0070733">
    <property type="term" value="F:AMPylase activity"/>
    <property type="evidence" value="ECO:0007669"/>
    <property type="project" value="UniProtKB-EC"/>
</dbReference>
<dbReference type="EMBL" id="FOHZ01000004">
    <property type="protein sequence ID" value="SET10096.1"/>
    <property type="molecule type" value="Genomic_DNA"/>
</dbReference>
<comment type="catalytic activity">
    <reaction evidence="8">
        <text>L-threonyl-[protein] + ATP = 3-O-(5'-adenylyl)-L-threonyl-[protein] + diphosphate</text>
        <dbReference type="Rhea" id="RHEA:54292"/>
        <dbReference type="Rhea" id="RHEA-COMP:11060"/>
        <dbReference type="Rhea" id="RHEA-COMP:13847"/>
        <dbReference type="ChEBI" id="CHEBI:30013"/>
        <dbReference type="ChEBI" id="CHEBI:30616"/>
        <dbReference type="ChEBI" id="CHEBI:33019"/>
        <dbReference type="ChEBI" id="CHEBI:138113"/>
        <dbReference type="EC" id="2.7.7.108"/>
    </reaction>
</comment>
<accession>A0A1I0BSQ6</accession>
<evidence type="ECO:0000256" key="1">
    <source>
        <dbReference type="ARBA" id="ARBA00009747"/>
    </source>
</evidence>
<evidence type="ECO:0000313" key="9">
    <source>
        <dbReference type="EMBL" id="SET10096.1"/>
    </source>
</evidence>
<feature type="active site" description="Proton acceptor" evidence="8">
    <location>
        <position position="265"/>
    </location>
</feature>
<evidence type="ECO:0000256" key="2">
    <source>
        <dbReference type="ARBA" id="ARBA00022679"/>
    </source>
</evidence>
<feature type="binding site" evidence="8">
    <location>
        <position position="194"/>
    </location>
    <ligand>
        <name>ATP</name>
        <dbReference type="ChEBI" id="CHEBI:30616"/>
    </ligand>
</feature>
<comment type="similarity">
    <text evidence="1 8">Belongs to the SELO family.</text>
</comment>
<keyword evidence="2 8" id="KW-0808">Transferase</keyword>
<keyword evidence="3 8" id="KW-0548">Nucleotidyltransferase</keyword>
<keyword evidence="6 8" id="KW-0067">ATP-binding</keyword>
<comment type="catalytic activity">
    <reaction evidence="8">
        <text>L-histidyl-[protein] + UTP = N(tele)-(5'-uridylyl)-L-histidyl-[protein] + diphosphate</text>
        <dbReference type="Rhea" id="RHEA:83891"/>
        <dbReference type="Rhea" id="RHEA-COMP:9745"/>
        <dbReference type="Rhea" id="RHEA-COMP:20239"/>
        <dbReference type="ChEBI" id="CHEBI:29979"/>
        <dbReference type="ChEBI" id="CHEBI:33019"/>
        <dbReference type="ChEBI" id="CHEBI:46398"/>
        <dbReference type="ChEBI" id="CHEBI:233474"/>
    </reaction>
</comment>
<dbReference type="Proteomes" id="UP000198762">
    <property type="component" value="Unassembled WGS sequence"/>
</dbReference>
<dbReference type="Pfam" id="PF02696">
    <property type="entry name" value="SelO"/>
    <property type="match status" value="1"/>
</dbReference>
<evidence type="ECO:0000256" key="8">
    <source>
        <dbReference type="HAMAP-Rule" id="MF_00692"/>
    </source>
</evidence>
<keyword evidence="7 8" id="KW-0460">Magnesium</keyword>
<comment type="catalytic activity">
    <reaction evidence="8">
        <text>L-tyrosyl-[protein] + ATP = O-(5'-adenylyl)-L-tyrosyl-[protein] + diphosphate</text>
        <dbReference type="Rhea" id="RHEA:54288"/>
        <dbReference type="Rhea" id="RHEA-COMP:10136"/>
        <dbReference type="Rhea" id="RHEA-COMP:13846"/>
        <dbReference type="ChEBI" id="CHEBI:30616"/>
        <dbReference type="ChEBI" id="CHEBI:33019"/>
        <dbReference type="ChEBI" id="CHEBI:46858"/>
        <dbReference type="ChEBI" id="CHEBI:83624"/>
        <dbReference type="EC" id="2.7.7.108"/>
    </reaction>
</comment>
<name>A0A1I0BSQ6_9GAMM</name>
<feature type="binding site" evidence="8">
    <location>
        <position position="136"/>
    </location>
    <ligand>
        <name>ATP</name>
        <dbReference type="ChEBI" id="CHEBI:30616"/>
    </ligand>
</feature>
<organism evidence="9 10">
    <name type="scientific">Marinobacter segnicrescens</name>
    <dbReference type="NCBI Taxonomy" id="430453"/>
    <lineage>
        <taxon>Bacteria</taxon>
        <taxon>Pseudomonadati</taxon>
        <taxon>Pseudomonadota</taxon>
        <taxon>Gammaproteobacteria</taxon>
        <taxon>Pseudomonadales</taxon>
        <taxon>Marinobacteraceae</taxon>
        <taxon>Marinobacter</taxon>
    </lineage>
</organism>
<dbReference type="STRING" id="430453.SAMN04487962_104157"/>
<feature type="binding site" evidence="8">
    <location>
        <position position="104"/>
    </location>
    <ligand>
        <name>ATP</name>
        <dbReference type="ChEBI" id="CHEBI:30616"/>
    </ligand>
</feature>
<comment type="catalytic activity">
    <reaction evidence="8">
        <text>L-tyrosyl-[protein] + UTP = O-(5'-uridylyl)-L-tyrosyl-[protein] + diphosphate</text>
        <dbReference type="Rhea" id="RHEA:83887"/>
        <dbReference type="Rhea" id="RHEA-COMP:10136"/>
        <dbReference type="Rhea" id="RHEA-COMP:20238"/>
        <dbReference type="ChEBI" id="CHEBI:33019"/>
        <dbReference type="ChEBI" id="CHEBI:46398"/>
        <dbReference type="ChEBI" id="CHEBI:46858"/>
        <dbReference type="ChEBI" id="CHEBI:90602"/>
    </reaction>
</comment>
<dbReference type="AlphaFoldDB" id="A0A1I0BSQ6"/>
<comment type="function">
    <text evidence="8">Nucleotidyltransferase involved in the post-translational modification of proteins. It can catalyze the addition of adenosine monophosphate (AMP) or uridine monophosphate (UMP) to a protein, resulting in modifications known as AMPylation and UMPylation.</text>
</comment>
<evidence type="ECO:0000256" key="5">
    <source>
        <dbReference type="ARBA" id="ARBA00022741"/>
    </source>
</evidence>
<evidence type="ECO:0000256" key="4">
    <source>
        <dbReference type="ARBA" id="ARBA00022723"/>
    </source>
</evidence>
<keyword evidence="10" id="KW-1185">Reference proteome</keyword>
<evidence type="ECO:0000313" key="10">
    <source>
        <dbReference type="Proteomes" id="UP000198762"/>
    </source>
</evidence>
<reference evidence="10" key="1">
    <citation type="submission" date="2016-10" db="EMBL/GenBank/DDBJ databases">
        <authorList>
            <person name="Varghese N."/>
            <person name="Submissions S."/>
        </authorList>
    </citation>
    <scope>NUCLEOTIDE SEQUENCE [LARGE SCALE GENOMIC DNA]</scope>
    <source>
        <strain evidence="10">CGMCC 1.6489</strain>
    </source>
</reference>
<keyword evidence="4 8" id="KW-0479">Metal-binding</keyword>
<feature type="binding site" evidence="8">
    <location>
        <position position="266"/>
    </location>
    <ligand>
        <name>Mg(2+)</name>
        <dbReference type="ChEBI" id="CHEBI:18420"/>
    </ligand>
</feature>
<evidence type="ECO:0000256" key="3">
    <source>
        <dbReference type="ARBA" id="ARBA00022695"/>
    </source>
</evidence>
<feature type="binding site" evidence="8">
    <location>
        <position position="137"/>
    </location>
    <ligand>
        <name>ATP</name>
        <dbReference type="ChEBI" id="CHEBI:30616"/>
    </ligand>
</feature>
<protein>
    <recommendedName>
        <fullName evidence="8">Protein nucleotidyltransferase YdiU</fullName>
        <ecNumber evidence="8">2.7.7.-</ecNumber>
    </recommendedName>
    <alternativeName>
        <fullName evidence="8">Protein adenylyltransferase YdiU</fullName>
        <ecNumber evidence="8">2.7.7.108</ecNumber>
    </alternativeName>
    <alternativeName>
        <fullName evidence="8">Protein uridylyltransferase YdiU</fullName>
        <ecNumber evidence="8">2.7.7.-</ecNumber>
    </alternativeName>
</protein>
<evidence type="ECO:0000256" key="7">
    <source>
        <dbReference type="ARBA" id="ARBA00022842"/>
    </source>
</evidence>
<dbReference type="NCBIfam" id="NF000658">
    <property type="entry name" value="PRK00029.1"/>
    <property type="match status" value="1"/>
</dbReference>
<dbReference type="HAMAP" id="MF_00692">
    <property type="entry name" value="SelO"/>
    <property type="match status" value="1"/>
</dbReference>
<feature type="binding site" evidence="8">
    <location>
        <position position="275"/>
    </location>
    <ligand>
        <name>Mg(2+)</name>
        <dbReference type="ChEBI" id="CHEBI:18420"/>
    </ligand>
</feature>
<comment type="catalytic activity">
    <reaction evidence="8">
        <text>L-seryl-[protein] + UTP = O-(5'-uridylyl)-L-seryl-[protein] + diphosphate</text>
        <dbReference type="Rhea" id="RHEA:64604"/>
        <dbReference type="Rhea" id="RHEA-COMP:9863"/>
        <dbReference type="Rhea" id="RHEA-COMP:16635"/>
        <dbReference type="ChEBI" id="CHEBI:29999"/>
        <dbReference type="ChEBI" id="CHEBI:33019"/>
        <dbReference type="ChEBI" id="CHEBI:46398"/>
        <dbReference type="ChEBI" id="CHEBI:156051"/>
    </reaction>
</comment>
<dbReference type="InterPro" id="IPR003846">
    <property type="entry name" value="SelO"/>
</dbReference>
<feature type="binding site" evidence="8">
    <location>
        <position position="275"/>
    </location>
    <ligand>
        <name>ATP</name>
        <dbReference type="ChEBI" id="CHEBI:30616"/>
    </ligand>
</feature>
<gene>
    <name evidence="8" type="primary">ydiU</name>
    <name evidence="8" type="synonym">selO</name>
    <name evidence="9" type="ORF">SAMN04487962_104157</name>
</gene>
<dbReference type="EC" id="2.7.7.108" evidence="8"/>
<dbReference type="PANTHER" id="PTHR32057:SF14">
    <property type="entry name" value="PROTEIN ADENYLYLTRANSFERASE SELO, MITOCHONDRIAL"/>
    <property type="match status" value="1"/>
</dbReference>
<dbReference type="GO" id="GO:0005524">
    <property type="term" value="F:ATP binding"/>
    <property type="evidence" value="ECO:0007669"/>
    <property type="project" value="UniProtKB-UniRule"/>
</dbReference>
<dbReference type="EC" id="2.7.7.-" evidence="8"/>
<feature type="binding site" evidence="8">
    <location>
        <position position="103"/>
    </location>
    <ligand>
        <name>ATP</name>
        <dbReference type="ChEBI" id="CHEBI:30616"/>
    </ligand>
</feature>
<feature type="binding site" evidence="8">
    <location>
        <position position="187"/>
    </location>
    <ligand>
        <name>ATP</name>
        <dbReference type="ChEBI" id="CHEBI:30616"/>
    </ligand>
</feature>
<keyword evidence="8" id="KW-0464">Manganese</keyword>
<feature type="binding site" evidence="8">
    <location>
        <position position="101"/>
    </location>
    <ligand>
        <name>ATP</name>
        <dbReference type="ChEBI" id="CHEBI:30616"/>
    </ligand>
</feature>
<sequence length="498" mass="56615">MAYSQSAPASSLMTAFSGIQTTRRYLELPDTFYSHVQPTPLRGNVRLVHFNKDLAGEMGLSVDSPEDWAEIGAGRALLEGMEPVAMKYTGHQFGMYNPELGDGRGLLLWETQDPDGRIRDWHLKGAGQTPYSRFGDGRAVLRSTIREYLCSEAMYYLGIPTTRALFLVSSNEPVRRETIETAAALVRVADTHIRFGHFEYAANHLGPEAVRTLADHTIGYHFPDLAELPAAERYPAFFGEVVRRTARTISQWQVVGFCHGVMNSDNMSIIGDTFDYGPYAFLDDFDARYICNHTDQGGRYAYNRQPEIGFINCQYLAHALSSLIDTDDLRRSMREYETTYNSVFPALMREKLGLSGEAEDDQGLIMDTFSMLHEHSVDYTRFFRGLSTLPSRGPGPVRDLFVDRSVADAWLERYERRLESESLTPEERERAMCRVNPKYILRNYLAQQVIEAAREGDYAPLDELLTVLKQPFDEQPEYVRYAQVPPDWGRRMSISCSS</sequence>
<dbReference type="PANTHER" id="PTHR32057">
    <property type="entry name" value="PROTEIN ADENYLYLTRANSFERASE SELO, MITOCHONDRIAL"/>
    <property type="match status" value="1"/>
</dbReference>
<proteinExistence type="inferred from homology"/>
<feature type="binding site" evidence="8">
    <location>
        <position position="124"/>
    </location>
    <ligand>
        <name>ATP</name>
        <dbReference type="ChEBI" id="CHEBI:30616"/>
    </ligand>
</feature>